<feature type="signal peptide" evidence="1">
    <location>
        <begin position="1"/>
        <end position="20"/>
    </location>
</feature>
<evidence type="ECO:0000313" key="3">
    <source>
        <dbReference type="EMBL" id="WKW14699.1"/>
    </source>
</evidence>
<evidence type="ECO:0000256" key="1">
    <source>
        <dbReference type="SAM" id="SignalP"/>
    </source>
</evidence>
<feature type="chain" id="PRO_5041410011" description="Asparagine synthetase B" evidence="1">
    <location>
        <begin position="21"/>
        <end position="417"/>
    </location>
</feature>
<dbReference type="RefSeq" id="WP_367887477.1">
    <property type="nucleotide sequence ID" value="NZ_CP130612.1"/>
</dbReference>
<dbReference type="EMBL" id="CP130612">
    <property type="protein sequence ID" value="WKW11789.1"/>
    <property type="molecule type" value="Genomic_DNA"/>
</dbReference>
<evidence type="ECO:0008006" key="5">
    <source>
        <dbReference type="Google" id="ProtNLM"/>
    </source>
</evidence>
<evidence type="ECO:0000313" key="4">
    <source>
        <dbReference type="Proteomes" id="UP001229955"/>
    </source>
</evidence>
<gene>
    <name evidence="2" type="ORF">Strain138_001053</name>
    <name evidence="3" type="ORF">Strain318_001053</name>
</gene>
<dbReference type="Proteomes" id="UP001229955">
    <property type="component" value="Chromosome"/>
</dbReference>
<reference evidence="2" key="1">
    <citation type="submission" date="2023-07" db="EMBL/GenBank/DDBJ databases">
        <authorList>
            <person name="Haufschild T."/>
            <person name="Kallscheuer N."/>
            <person name="Hammer J."/>
            <person name="Kohn T."/>
            <person name="Kabuu M."/>
            <person name="Jogler M."/>
            <person name="Wohfarth N."/>
            <person name="Heuer A."/>
            <person name="Rohde M."/>
            <person name="van Teeseling M.C.F."/>
            <person name="Jogler C."/>
        </authorList>
    </citation>
    <scope>NUCLEOTIDE SEQUENCE</scope>
    <source>
        <strain evidence="2">Strain 138</strain>
        <strain evidence="3">Strain 318</strain>
    </source>
</reference>
<keyword evidence="1" id="KW-0732">Signal</keyword>
<accession>A0AA49Q7H5</accession>
<accession>A0AA49Q4I6</accession>
<protein>
    <recommendedName>
        <fullName evidence="5">Asparagine synthetase B</fullName>
    </recommendedName>
</protein>
<dbReference type="KEGG" id="pspc:Strain318_001053"/>
<keyword evidence="4" id="KW-1185">Reference proteome</keyword>
<dbReference type="EMBL" id="CP130613">
    <property type="protein sequence ID" value="WKW14699.1"/>
    <property type="molecule type" value="Genomic_DNA"/>
</dbReference>
<proteinExistence type="predicted"/>
<sequence length="417" mass="45983">MLNRLLGLALCLALPLRAQHLLVPMDDAQSNHLKAYGLTFGALTDGVRSEWLLNFRGGSFLLPDLPGLRRAALLAGVATEPIDDARLVDIRRQIADGNMDAVPLDKAPRIAVYTPPQSMPWDDAVTLALTYAGIPYTNIFDDDVLSTDLSQFDWIHLHHEDFTGQQHKLYLGFRDAPWFQQARDRDLQMARKHNLPDVPTLKKTVADRLRGFVDRGGFLFAMCGATETIELAIAALNVDIAGGSTDGTPMDADADSKMAWDRTFATENARLEFGAGVNAMSDIDGHQVNVPSRRQPLGTFTLFGFSAKFDPVATMLVQNHRNVLRDYYGVTTSFTRRTLKSSVTVLAHEEGAPWVKYIHGGYGRGSFTYLGGHDPEDPQHAIGAPPTDLALHPNSPGYRLILNNVLFPAARKRPLKT</sequence>
<evidence type="ECO:0000313" key="2">
    <source>
        <dbReference type="EMBL" id="WKW11789.1"/>
    </source>
</evidence>
<dbReference type="AlphaFoldDB" id="A0AA49Q4I6"/>
<name>A0AA49Q4I6_9BACT</name>
<organism evidence="2">
    <name type="scientific">Pseudogemmatithrix spongiicola</name>
    <dbReference type="NCBI Taxonomy" id="3062599"/>
    <lineage>
        <taxon>Bacteria</taxon>
        <taxon>Pseudomonadati</taxon>
        <taxon>Gemmatimonadota</taxon>
        <taxon>Gemmatimonadia</taxon>
        <taxon>Gemmatimonadales</taxon>
        <taxon>Gemmatimonadaceae</taxon>
        <taxon>Pseudogemmatithrix</taxon>
    </lineage>
</organism>